<evidence type="ECO:0000313" key="5">
    <source>
        <dbReference type="EMBL" id="KIX91762.1"/>
    </source>
</evidence>
<feature type="domain" description="YncI copper-binding" evidence="4">
    <location>
        <begin position="27"/>
        <end position="153"/>
    </location>
</feature>
<name>A0A0D6XT24_9STAP</name>
<reference evidence="6 8" key="2">
    <citation type="submission" date="2018-06" db="EMBL/GenBank/DDBJ databases">
        <authorList>
            <consortium name="Pathogen Informatics"/>
            <person name="Doyle S."/>
        </authorList>
    </citation>
    <scope>NUCLEOTIDE SEQUENCE [LARGE SCALE GENOMIC DNA]</scope>
    <source>
        <strain evidence="6 8">NCTC13832</strain>
    </source>
</reference>
<evidence type="ECO:0000313" key="6">
    <source>
        <dbReference type="EMBL" id="SUM58325.1"/>
    </source>
</evidence>
<proteinExistence type="predicted"/>
<dbReference type="InterPro" id="IPR012533">
    <property type="entry name" value="YcnI-copper_dom"/>
</dbReference>
<evidence type="ECO:0000256" key="2">
    <source>
        <dbReference type="SAM" id="Phobius"/>
    </source>
</evidence>
<dbReference type="CDD" id="cd08545">
    <property type="entry name" value="YcnI_like"/>
    <property type="match status" value="1"/>
</dbReference>
<dbReference type="EMBL" id="JXWY01000002">
    <property type="protein sequence ID" value="KIX91762.1"/>
    <property type="molecule type" value="Genomic_DNA"/>
</dbReference>
<evidence type="ECO:0000259" key="4">
    <source>
        <dbReference type="Pfam" id="PF07987"/>
    </source>
</evidence>
<dbReference type="AlphaFoldDB" id="A0A0D6XT24"/>
<dbReference type="Gene3D" id="2.60.40.2230">
    <property type="entry name" value="Uncharacterised protein YcnI-like PF07987, DUF1775"/>
    <property type="match status" value="1"/>
</dbReference>
<gene>
    <name evidence="6" type="ORF">NCTC13832_02073</name>
    <name evidence="5" type="ORF">TP70_00320</name>
</gene>
<evidence type="ECO:0000256" key="1">
    <source>
        <dbReference type="SAM" id="MobiDB-lite"/>
    </source>
</evidence>
<dbReference type="Pfam" id="PF07987">
    <property type="entry name" value="DUF1775"/>
    <property type="match status" value="1"/>
</dbReference>
<dbReference type="InterPro" id="IPR038507">
    <property type="entry name" value="YcnI-like_sf"/>
</dbReference>
<organism evidence="6 8">
    <name type="scientific">Staphylococcus microti</name>
    <dbReference type="NCBI Taxonomy" id="569857"/>
    <lineage>
        <taxon>Bacteria</taxon>
        <taxon>Bacillati</taxon>
        <taxon>Bacillota</taxon>
        <taxon>Bacilli</taxon>
        <taxon>Bacillales</taxon>
        <taxon>Staphylococcaceae</taxon>
        <taxon>Staphylococcus</taxon>
    </lineage>
</organism>
<feature type="compositionally biased region" description="Basic and acidic residues" evidence="1">
    <location>
        <begin position="155"/>
        <end position="170"/>
    </location>
</feature>
<reference evidence="5 7" key="1">
    <citation type="submission" date="2015-01" db="EMBL/GenBank/DDBJ databases">
        <authorList>
            <person name="Guo J."/>
        </authorList>
    </citation>
    <scope>NUCLEOTIDE SEQUENCE [LARGE SCALE GENOMIC DNA]</scope>
    <source>
        <strain evidence="5 7">DSM 22147</strain>
    </source>
</reference>
<keyword evidence="3" id="KW-0732">Signal</keyword>
<feature type="region of interest" description="Disordered" evidence="1">
    <location>
        <begin position="140"/>
        <end position="173"/>
    </location>
</feature>
<protein>
    <submittedName>
        <fullName evidence="5">Nuclear export factor GLE1</fullName>
    </submittedName>
    <submittedName>
        <fullName evidence="6">Uncharacterized protein conserved in bacteria</fullName>
    </submittedName>
</protein>
<evidence type="ECO:0000256" key="3">
    <source>
        <dbReference type="SAM" id="SignalP"/>
    </source>
</evidence>
<dbReference type="Proteomes" id="UP000032366">
    <property type="component" value="Unassembled WGS sequence"/>
</dbReference>
<accession>A0A0D6XT24</accession>
<evidence type="ECO:0000313" key="7">
    <source>
        <dbReference type="Proteomes" id="UP000032366"/>
    </source>
</evidence>
<evidence type="ECO:0000313" key="8">
    <source>
        <dbReference type="Proteomes" id="UP000254100"/>
    </source>
</evidence>
<keyword evidence="7" id="KW-1185">Reference proteome</keyword>
<feature type="transmembrane region" description="Helical" evidence="2">
    <location>
        <begin position="180"/>
        <end position="197"/>
    </location>
</feature>
<dbReference type="STRING" id="569857.TP70_00320"/>
<feature type="signal peptide" evidence="3">
    <location>
        <begin position="1"/>
        <end position="26"/>
    </location>
</feature>
<keyword evidence="2" id="KW-1133">Transmembrane helix</keyword>
<keyword evidence="2" id="KW-0812">Transmembrane</keyword>
<dbReference type="RefSeq" id="WP_044358513.1">
    <property type="nucleotide sequence ID" value="NZ_JXWY01000002.1"/>
</dbReference>
<dbReference type="OrthoDB" id="69896at2"/>
<sequence length="207" mass="22563">MKINKFFASLAFVAAASFGATGVADAHVTLNPQVSEPGSYEEYNVRVPVERNDQTVKLELEVPKGVALSTVEPVPGFKHEFKKDSKGNIEKVTWTATDKGIGPNEHRDFPIVVANPDKAGKFKWKATQTYKDGTVVRWTDENENSETPAPVTEVKAGHGHDEHEHGHDGEASQSPIGQTALWIVSILALIVSAVALFKRGNFTKSDN</sequence>
<feature type="chain" id="PRO_5043119662" evidence="3">
    <location>
        <begin position="27"/>
        <end position="207"/>
    </location>
</feature>
<keyword evidence="2" id="KW-0472">Membrane</keyword>
<dbReference type="Proteomes" id="UP000254100">
    <property type="component" value="Unassembled WGS sequence"/>
</dbReference>
<dbReference type="EMBL" id="UHDT01000001">
    <property type="protein sequence ID" value="SUM58325.1"/>
    <property type="molecule type" value="Genomic_DNA"/>
</dbReference>